<dbReference type="EMBL" id="BARW01006255">
    <property type="protein sequence ID" value="GAI87436.1"/>
    <property type="molecule type" value="Genomic_DNA"/>
</dbReference>
<proteinExistence type="predicted"/>
<evidence type="ECO:0000313" key="1">
    <source>
        <dbReference type="EMBL" id="GAI87436.1"/>
    </source>
</evidence>
<sequence>MAGSGPSQTPIGVGFWGIARRTLRSSARWGTVFGGNLARHSSNWVQPVFDVDRPRYDDIGGSQFGITGGTVGAIFELPAVEFIDRKDWELHEVNCFFTVSFPVLVAASWNDKVCHMFTPEIDPSGYNPLAFNVTGPFGPQLVTSYELEQGDMLSFAGTNPAISPAGLGLEMTRVQSRDAGNPTVPQTAPEFGATYISNVGTQLRQYSYGTQMAGRKFSPPIRIPALRRLAFQVTGNIAQSFSAYPVQLEVSILFNELETFS</sequence>
<name>X1T7S1_9ZZZZ</name>
<comment type="caution">
    <text evidence="1">The sequence shown here is derived from an EMBL/GenBank/DDBJ whole genome shotgun (WGS) entry which is preliminary data.</text>
</comment>
<reference evidence="1" key="1">
    <citation type="journal article" date="2014" name="Front. Microbiol.">
        <title>High frequency of phylogenetically diverse reductive dehalogenase-homologous genes in deep subseafloor sedimentary metagenomes.</title>
        <authorList>
            <person name="Kawai M."/>
            <person name="Futagami T."/>
            <person name="Toyoda A."/>
            <person name="Takaki Y."/>
            <person name="Nishi S."/>
            <person name="Hori S."/>
            <person name="Arai W."/>
            <person name="Tsubouchi T."/>
            <person name="Morono Y."/>
            <person name="Uchiyama I."/>
            <person name="Ito T."/>
            <person name="Fujiyama A."/>
            <person name="Inagaki F."/>
            <person name="Takami H."/>
        </authorList>
    </citation>
    <scope>NUCLEOTIDE SEQUENCE</scope>
    <source>
        <strain evidence="1">Expedition CK06-06</strain>
    </source>
</reference>
<gene>
    <name evidence="1" type="ORF">S12H4_13134</name>
</gene>
<organism evidence="1">
    <name type="scientific">marine sediment metagenome</name>
    <dbReference type="NCBI Taxonomy" id="412755"/>
    <lineage>
        <taxon>unclassified sequences</taxon>
        <taxon>metagenomes</taxon>
        <taxon>ecological metagenomes</taxon>
    </lineage>
</organism>
<dbReference type="AlphaFoldDB" id="X1T7S1"/>
<protein>
    <submittedName>
        <fullName evidence="1">Uncharacterized protein</fullName>
    </submittedName>
</protein>
<accession>X1T7S1</accession>